<evidence type="ECO:0000313" key="6">
    <source>
        <dbReference type="Proteomes" id="UP001497444"/>
    </source>
</evidence>
<comment type="cofactor">
    <cofactor evidence="1">
        <name>Mn(2+)</name>
        <dbReference type="ChEBI" id="CHEBI:29035"/>
    </cofactor>
</comment>
<name>A0ABP0X5G3_9BRYO</name>
<accession>A0ABP0X5G3</accession>
<dbReference type="InterPro" id="IPR020476">
    <property type="entry name" value="Nudix_hydrolase"/>
</dbReference>
<dbReference type="InterPro" id="IPR022927">
    <property type="entry name" value="RppH"/>
</dbReference>
<reference evidence="5" key="1">
    <citation type="submission" date="2024-02" db="EMBL/GenBank/DDBJ databases">
        <authorList>
            <consortium name="ELIXIR-Norway"/>
            <consortium name="Elixir Norway"/>
        </authorList>
    </citation>
    <scope>NUCLEOTIDE SEQUENCE</scope>
</reference>
<dbReference type="PROSITE" id="PS51462">
    <property type="entry name" value="NUDIX"/>
    <property type="match status" value="1"/>
</dbReference>
<dbReference type="InterPro" id="IPR015797">
    <property type="entry name" value="NUDIX_hydrolase-like_dom_sf"/>
</dbReference>
<sequence>MPLLLLPSLPVRFPTTPFLPSPCSSTATFAVFSAVSCFRSIAFSSTSRDAVTSRKTRGIDSAVCCRFGGLSIPRSRRRRRRKNQEVVEAHLRRRTYNAFLSLPSSSSSSSSSSMAVACNSPPPDYRANVGICLVNDKNEVFVASRLNIPGTWQMPQGGVNEGEDPQAAASRELREETGVVSAKFLGEVQEWLTYDFPPEAKAKMTTLWGKEWTGQAQKWFLFRFTGDESEINLAGDGTEVAEFSEWKWVPVEEVISNVVDFKKPVYERAFKHLIPLLNS</sequence>
<dbReference type="EMBL" id="OZ020100">
    <property type="protein sequence ID" value="CAK9273236.1"/>
    <property type="molecule type" value="Genomic_DNA"/>
</dbReference>
<comment type="similarity">
    <text evidence="3">Belongs to the Nudix hydrolase family.</text>
</comment>
<proteinExistence type="inferred from homology"/>
<dbReference type="NCBIfam" id="NF001938">
    <property type="entry name" value="PRK00714.1-5"/>
    <property type="match status" value="1"/>
</dbReference>
<dbReference type="Proteomes" id="UP001497444">
    <property type="component" value="Chromosome 5"/>
</dbReference>
<dbReference type="CDD" id="cd03671">
    <property type="entry name" value="NUDIX_Ap4A_hydrolase_plant_like"/>
    <property type="match status" value="1"/>
</dbReference>
<gene>
    <name evidence="5" type="ORF">CSSPJE1EN1_LOCUS18714</name>
</gene>
<dbReference type="Pfam" id="PF00293">
    <property type="entry name" value="NUDIX"/>
    <property type="match status" value="1"/>
</dbReference>
<feature type="domain" description="Nudix hydrolase" evidence="4">
    <location>
        <begin position="124"/>
        <end position="271"/>
    </location>
</feature>
<dbReference type="PROSITE" id="PS00893">
    <property type="entry name" value="NUDIX_BOX"/>
    <property type="match status" value="1"/>
</dbReference>
<evidence type="ECO:0000256" key="1">
    <source>
        <dbReference type="ARBA" id="ARBA00001936"/>
    </source>
</evidence>
<keyword evidence="2 3" id="KW-0378">Hydrolase</keyword>
<evidence type="ECO:0000259" key="4">
    <source>
        <dbReference type="PROSITE" id="PS51462"/>
    </source>
</evidence>
<dbReference type="HAMAP" id="MF_00298">
    <property type="entry name" value="Nudix_RppH"/>
    <property type="match status" value="1"/>
</dbReference>
<protein>
    <recommendedName>
        <fullName evidence="4">Nudix hydrolase domain-containing protein</fullName>
    </recommendedName>
</protein>
<dbReference type="InterPro" id="IPR020084">
    <property type="entry name" value="NUDIX_hydrolase_CS"/>
</dbReference>
<evidence type="ECO:0000313" key="5">
    <source>
        <dbReference type="EMBL" id="CAK9273236.1"/>
    </source>
</evidence>
<dbReference type="PRINTS" id="PR00502">
    <property type="entry name" value="NUDIXFAMILY"/>
</dbReference>
<dbReference type="InterPro" id="IPR000086">
    <property type="entry name" value="NUDIX_hydrolase_dom"/>
</dbReference>
<keyword evidence="6" id="KW-1185">Reference proteome</keyword>
<dbReference type="PANTHER" id="PTHR11839">
    <property type="entry name" value="UDP/ADP-SUGAR PYROPHOSPHATASE"/>
    <property type="match status" value="1"/>
</dbReference>
<organism evidence="5 6">
    <name type="scientific">Sphagnum jensenii</name>
    <dbReference type="NCBI Taxonomy" id="128206"/>
    <lineage>
        <taxon>Eukaryota</taxon>
        <taxon>Viridiplantae</taxon>
        <taxon>Streptophyta</taxon>
        <taxon>Embryophyta</taxon>
        <taxon>Bryophyta</taxon>
        <taxon>Sphagnophytina</taxon>
        <taxon>Sphagnopsida</taxon>
        <taxon>Sphagnales</taxon>
        <taxon>Sphagnaceae</taxon>
        <taxon>Sphagnum</taxon>
    </lineage>
</organism>
<evidence type="ECO:0000256" key="2">
    <source>
        <dbReference type="ARBA" id="ARBA00022801"/>
    </source>
</evidence>
<dbReference type="Gene3D" id="3.90.79.10">
    <property type="entry name" value="Nucleoside Triphosphate Pyrophosphohydrolase"/>
    <property type="match status" value="1"/>
</dbReference>
<dbReference type="SUPFAM" id="SSF55811">
    <property type="entry name" value="Nudix"/>
    <property type="match status" value="1"/>
</dbReference>
<dbReference type="PANTHER" id="PTHR11839:SF22">
    <property type="entry name" value="NUDIX HYDROLASE 26, CHLOROPLASTIC"/>
    <property type="match status" value="1"/>
</dbReference>
<evidence type="ECO:0000256" key="3">
    <source>
        <dbReference type="RuleBase" id="RU003476"/>
    </source>
</evidence>
<dbReference type="NCBIfam" id="NF001936">
    <property type="entry name" value="PRK00714.1-3"/>
    <property type="match status" value="1"/>
</dbReference>